<sequence>MRPYTYLPLLPESIRLLRLKPHEDRDAPLQCELFHYPLKDDRRGAHLYEALSYYWGAPDKSQKVFTDQGYLDITASLHAAPARLRDPFFERIIWADAICINQEDTDEKGHQVQRMAEIYARATRVVVWLEDAAGDRQRDNESEDVSYRALQTIGLAAKGSLTGRLRNKEDGEAVVKLLRRNWFSRNWVLQEVAASRNVLIMCHATEIDGYAFCQGLSVLDLSALDYITQTRVRSAAYLIKSAVLRPKRALHTNGGFSLRIRTLGELTDLYHTQNATDRRDKIYALLGMSTDAPSELVPDYRISWQSLFSRLMRSFLSEEASISTWESHETALIRTKGRILGTIESVLIENPWADVQRVKAALPAGEGGYWTIQASAKPVQKGDIICLLQGATQPTIIRAYDDYCLVIVMAVDAKSPIEYSNPPDAYLGVTRSEVNLLLVWDWAASHGNSGTEKTLSDFLQGQAIDYAGSEEGFRLREVGLLFLDMGQHTMAISRFYSAIAAHEKASKLNCADALLAMDHLIWAYRERNEPRDDKRIEAVQELANIGRGSYDNAAEGQIIRLASILDTYAMEVFLRAQGDHVEITENILVAAASNIYCGKDMFSP</sequence>
<dbReference type="PANTHER" id="PTHR24148">
    <property type="entry name" value="ANKYRIN REPEAT DOMAIN-CONTAINING PROTEIN 39 HOMOLOG-RELATED"/>
    <property type="match status" value="1"/>
</dbReference>
<reference evidence="2" key="1">
    <citation type="submission" date="2019-06" db="EMBL/GenBank/DDBJ databases">
        <authorList>
            <person name="Gan P."/>
            <person name="Shirasu K."/>
        </authorList>
    </citation>
    <scope>NUCLEOTIDE SEQUENCE [LARGE SCALE GENOMIC DNA]</scope>
    <source>
        <strain evidence="2">CAD2</strain>
    </source>
</reference>
<feature type="domain" description="Heterokaryon incompatibility" evidence="1">
    <location>
        <begin position="48"/>
        <end position="191"/>
    </location>
</feature>
<accession>A0A9P5ELT8</accession>
<dbReference type="EMBL" id="QPMT01000036">
    <property type="protein sequence ID" value="KAF4853246.1"/>
    <property type="molecule type" value="Genomic_DNA"/>
</dbReference>
<evidence type="ECO:0000313" key="2">
    <source>
        <dbReference type="EMBL" id="KAF4853246.1"/>
    </source>
</evidence>
<organism evidence="2 3">
    <name type="scientific">Colletotrichum siamense</name>
    <name type="common">Anthracnose fungus</name>
    <dbReference type="NCBI Taxonomy" id="690259"/>
    <lineage>
        <taxon>Eukaryota</taxon>
        <taxon>Fungi</taxon>
        <taxon>Dikarya</taxon>
        <taxon>Ascomycota</taxon>
        <taxon>Pezizomycotina</taxon>
        <taxon>Sordariomycetes</taxon>
        <taxon>Hypocreomycetidae</taxon>
        <taxon>Glomerellales</taxon>
        <taxon>Glomerellaceae</taxon>
        <taxon>Colletotrichum</taxon>
        <taxon>Colletotrichum gloeosporioides species complex</taxon>
    </lineage>
</organism>
<keyword evidence="3" id="KW-1185">Reference proteome</keyword>
<evidence type="ECO:0000313" key="3">
    <source>
        <dbReference type="Proteomes" id="UP000711996"/>
    </source>
</evidence>
<dbReference type="AlphaFoldDB" id="A0A9P5ELT8"/>
<evidence type="ECO:0000259" key="1">
    <source>
        <dbReference type="Pfam" id="PF06985"/>
    </source>
</evidence>
<dbReference type="InterPro" id="IPR052895">
    <property type="entry name" value="HetReg/Transcr_Mod"/>
</dbReference>
<dbReference type="Pfam" id="PF06985">
    <property type="entry name" value="HET"/>
    <property type="match status" value="1"/>
</dbReference>
<dbReference type="InterPro" id="IPR010730">
    <property type="entry name" value="HET"/>
</dbReference>
<dbReference type="PANTHER" id="PTHR24148:SF78">
    <property type="entry name" value="HETEROKARYON INCOMPATIBILITY DOMAIN-CONTAINING PROTEIN"/>
    <property type="match status" value="1"/>
</dbReference>
<comment type="caution">
    <text evidence="2">The sequence shown here is derived from an EMBL/GenBank/DDBJ whole genome shotgun (WGS) entry which is preliminary data.</text>
</comment>
<gene>
    <name evidence="2" type="primary">het-6-0</name>
    <name evidence="2" type="ORF">CGCSCA2_v010076</name>
</gene>
<proteinExistence type="predicted"/>
<name>A0A9P5ELT8_COLSI</name>
<dbReference type="OrthoDB" id="194358at2759"/>
<dbReference type="Proteomes" id="UP000711996">
    <property type="component" value="Unassembled WGS sequence"/>
</dbReference>
<protein>
    <submittedName>
        <fullName evidence="2">Heterokaryon incompatibility protein 6, OR allele</fullName>
    </submittedName>
</protein>